<dbReference type="Proteomes" id="UP000177690">
    <property type="component" value="Unassembled WGS sequence"/>
</dbReference>
<organism evidence="1 2">
    <name type="scientific">Candidatus Harrisonbacteria bacterium RIFCSPLOWO2_02_FULL_41_13b</name>
    <dbReference type="NCBI Taxonomy" id="1798409"/>
    <lineage>
        <taxon>Bacteria</taxon>
        <taxon>Candidatus Harrisoniibacteriota</taxon>
    </lineage>
</organism>
<proteinExistence type="predicted"/>
<evidence type="ECO:0000313" key="2">
    <source>
        <dbReference type="Proteomes" id="UP000177690"/>
    </source>
</evidence>
<dbReference type="AlphaFoldDB" id="A0A1G1ZU98"/>
<comment type="caution">
    <text evidence="1">The sequence shown here is derived from an EMBL/GenBank/DDBJ whole genome shotgun (WGS) entry which is preliminary data.</text>
</comment>
<evidence type="ECO:0000313" key="1">
    <source>
        <dbReference type="EMBL" id="OGY67417.1"/>
    </source>
</evidence>
<protein>
    <submittedName>
        <fullName evidence="1">Uncharacterized protein</fullName>
    </submittedName>
</protein>
<reference evidence="1 2" key="1">
    <citation type="journal article" date="2016" name="Nat. Commun.">
        <title>Thousands of microbial genomes shed light on interconnected biogeochemical processes in an aquifer system.</title>
        <authorList>
            <person name="Anantharaman K."/>
            <person name="Brown C.T."/>
            <person name="Hug L.A."/>
            <person name="Sharon I."/>
            <person name="Castelle C.J."/>
            <person name="Probst A.J."/>
            <person name="Thomas B.C."/>
            <person name="Singh A."/>
            <person name="Wilkins M.J."/>
            <person name="Karaoz U."/>
            <person name="Brodie E.L."/>
            <person name="Williams K.H."/>
            <person name="Hubbard S.S."/>
            <person name="Banfield J.F."/>
        </authorList>
    </citation>
    <scope>NUCLEOTIDE SEQUENCE [LARGE SCALE GENOMIC DNA]</scope>
</reference>
<dbReference type="EMBL" id="MHJL01000023">
    <property type="protein sequence ID" value="OGY67417.1"/>
    <property type="molecule type" value="Genomic_DNA"/>
</dbReference>
<name>A0A1G1ZU98_9BACT</name>
<gene>
    <name evidence="1" type="ORF">A3I24_00955</name>
</gene>
<sequence>MFLPNSHSFLLVRSVLLSSSSSDPGRKLFLPNTDSFLLRHGPIVDPIYFAPEGFTPTPVLEETGVGEQSKIKDQGKRTFLKVASIAGASAIASQILSPKKASAFIMGSSPTTGVVGVKNAANTRINPATEETAATLATQATAATLLKTSDLTFDTGSLQVKVTSLPDSSFSDSGSVAKKGLVDADRHVQVDVLSSALPTTASTETTLQTISFGGKKYALRLTTVGSVDYVAEADTGTATSAALWRVKKVDSTSGIIITWADGNANFDNVATDLTTLTYS</sequence>
<accession>A0A1G1ZU98</accession>
<dbReference type="STRING" id="1798409.A3I24_00955"/>